<evidence type="ECO:0000256" key="3">
    <source>
        <dbReference type="ARBA" id="ARBA00022827"/>
    </source>
</evidence>
<keyword evidence="2" id="KW-0285">Flavoprotein</keyword>
<dbReference type="Proteomes" id="UP000315217">
    <property type="component" value="Unassembled WGS sequence"/>
</dbReference>
<dbReference type="InterPro" id="IPR016164">
    <property type="entry name" value="FAD-linked_Oxase-like_C"/>
</dbReference>
<evidence type="ECO:0000313" key="8">
    <source>
        <dbReference type="Proteomes" id="UP000315217"/>
    </source>
</evidence>
<dbReference type="PANTHER" id="PTHR42934">
    <property type="entry name" value="GLYCOLATE OXIDASE SUBUNIT GLCD"/>
    <property type="match status" value="1"/>
</dbReference>
<protein>
    <submittedName>
        <fullName evidence="7">FAD-binding protein</fullName>
    </submittedName>
</protein>
<dbReference type="Pfam" id="PF01565">
    <property type="entry name" value="FAD_binding_4"/>
    <property type="match status" value="1"/>
</dbReference>
<evidence type="ECO:0000259" key="5">
    <source>
        <dbReference type="PROSITE" id="PS51387"/>
    </source>
</evidence>
<dbReference type="EMBL" id="VBAJ01000268">
    <property type="protein sequence ID" value="TMJ04372.1"/>
    <property type="molecule type" value="Genomic_DNA"/>
</dbReference>
<evidence type="ECO:0000256" key="2">
    <source>
        <dbReference type="ARBA" id="ARBA00022630"/>
    </source>
</evidence>
<dbReference type="InterPro" id="IPR051914">
    <property type="entry name" value="FAD-linked_OxidoTrans_Type4"/>
</dbReference>
<dbReference type="Proteomes" id="UP000318661">
    <property type="component" value="Unassembled WGS sequence"/>
</dbReference>
<dbReference type="GO" id="GO:0071949">
    <property type="term" value="F:FAD binding"/>
    <property type="evidence" value="ECO:0007669"/>
    <property type="project" value="InterPro"/>
</dbReference>
<comment type="caution">
    <text evidence="7">The sequence shown here is derived from an EMBL/GenBank/DDBJ whole genome shotgun (WGS) entry which is preliminary data.</text>
</comment>
<evidence type="ECO:0000313" key="6">
    <source>
        <dbReference type="EMBL" id="TMJ04372.1"/>
    </source>
</evidence>
<organism evidence="7 8">
    <name type="scientific">Candidatus Segetimicrobium genomatis</name>
    <dbReference type="NCBI Taxonomy" id="2569760"/>
    <lineage>
        <taxon>Bacteria</taxon>
        <taxon>Bacillati</taxon>
        <taxon>Candidatus Sysuimicrobiota</taxon>
        <taxon>Candidatus Sysuimicrobiia</taxon>
        <taxon>Candidatus Sysuimicrobiales</taxon>
        <taxon>Candidatus Segetimicrobiaceae</taxon>
        <taxon>Candidatus Segetimicrobium</taxon>
    </lineage>
</organism>
<proteinExistence type="predicted"/>
<dbReference type="InterPro" id="IPR016166">
    <property type="entry name" value="FAD-bd_PCMH"/>
</dbReference>
<dbReference type="InterPro" id="IPR036318">
    <property type="entry name" value="FAD-bd_PCMH-like_sf"/>
</dbReference>
<dbReference type="Pfam" id="PF02913">
    <property type="entry name" value="FAD-oxidase_C"/>
    <property type="match status" value="1"/>
</dbReference>
<dbReference type="PROSITE" id="PS51387">
    <property type="entry name" value="FAD_PCMH"/>
    <property type="match status" value="1"/>
</dbReference>
<dbReference type="PANTHER" id="PTHR42934:SF1">
    <property type="entry name" value="GLYCOLATE OXIDASE SUBUNIT GLCD"/>
    <property type="match status" value="1"/>
</dbReference>
<evidence type="ECO:0000256" key="4">
    <source>
        <dbReference type="ARBA" id="ARBA00023002"/>
    </source>
</evidence>
<keyword evidence="4" id="KW-0560">Oxidoreductase</keyword>
<dbReference type="Gene3D" id="3.30.465.10">
    <property type="match status" value="1"/>
</dbReference>
<dbReference type="InterPro" id="IPR016171">
    <property type="entry name" value="Vanillyl_alc_oxidase_C-sub2"/>
</dbReference>
<dbReference type="Gene3D" id="3.30.70.2740">
    <property type="match status" value="1"/>
</dbReference>
<name>A0A537LN41_9BACT</name>
<dbReference type="GO" id="GO:0016491">
    <property type="term" value="F:oxidoreductase activity"/>
    <property type="evidence" value="ECO:0007669"/>
    <property type="project" value="UniProtKB-KW"/>
</dbReference>
<feature type="domain" description="FAD-binding PCMH-type" evidence="5">
    <location>
        <begin position="38"/>
        <end position="216"/>
    </location>
</feature>
<sequence>MALSRALLARLKEIVGPVYVLTRPEDVVVYEQDAFLVAHALPDIVVLPGSAAEVAGVVRAAHEANVPLVVRGAGTGLNGGSIPIAGGVMLVLTRMNRILEIDPRNRLAVVEPGVVNADLTAAAARHGLFYAPDPGSQSVSTIGGNVGNNAGGPHCLSYGVTGNHVLAMEIALASGGMTWVGGRSVDPPGYDLCGVMVGSEGTLAVVTAVVVRLLRKAEAARTLLAAFETIDDASQTVSEIIAAGIVPTAMEMMDGVVMAAVEAAIHAGYPADAGAVLLIEVEGLPDSLPRQMERIETICRAHTPRMLRTAASEQERLLLWKGRKEGAGALGRLAPSYYLHDGVVPRTRLPEVMRKVVEIGKAHHLRIGNLFHAGDGNLHPIILFNPREPGIMDKVVRAGEEILHACVEAGGTITGEHGVGIEKREYMRWMFSDADLLAMQRVKRAFDPSGVMNPGKLLPLGTRPDVTIKPVMTAGMWT</sequence>
<dbReference type="FunFam" id="1.10.45.10:FF:000001">
    <property type="entry name" value="D-lactate dehydrogenase mitochondrial"/>
    <property type="match status" value="1"/>
</dbReference>
<dbReference type="InterPro" id="IPR016169">
    <property type="entry name" value="FAD-bd_PCMH_sub2"/>
</dbReference>
<dbReference type="SUPFAM" id="SSF55103">
    <property type="entry name" value="FAD-linked oxidases, C-terminal domain"/>
    <property type="match status" value="1"/>
</dbReference>
<dbReference type="Gene3D" id="1.10.45.10">
    <property type="entry name" value="Vanillyl-alcohol Oxidase, Chain A, domain 4"/>
    <property type="match status" value="1"/>
</dbReference>
<dbReference type="SUPFAM" id="SSF56176">
    <property type="entry name" value="FAD-binding/transporter-associated domain-like"/>
    <property type="match status" value="1"/>
</dbReference>
<evidence type="ECO:0000313" key="9">
    <source>
        <dbReference type="Proteomes" id="UP000318661"/>
    </source>
</evidence>
<evidence type="ECO:0000313" key="7">
    <source>
        <dbReference type="EMBL" id="TMJ09431.1"/>
    </source>
</evidence>
<dbReference type="InterPro" id="IPR006094">
    <property type="entry name" value="Oxid_FAD_bind_N"/>
</dbReference>
<dbReference type="AlphaFoldDB" id="A0A537LN41"/>
<gene>
    <name evidence="7" type="ORF">E6G98_09580</name>
    <name evidence="6" type="ORF">E6G99_10540</name>
</gene>
<dbReference type="EMBL" id="VBAI01000159">
    <property type="protein sequence ID" value="TMJ09431.1"/>
    <property type="molecule type" value="Genomic_DNA"/>
</dbReference>
<comment type="cofactor">
    <cofactor evidence="1">
        <name>FAD</name>
        <dbReference type="ChEBI" id="CHEBI:57692"/>
    </cofactor>
</comment>
<keyword evidence="3" id="KW-0274">FAD</keyword>
<reference evidence="8 9" key="1">
    <citation type="journal article" date="2019" name="Nat. Microbiol.">
        <title>Mediterranean grassland soil C-N compound turnover is dependent on rainfall and depth, and is mediated by genomically divergent microorganisms.</title>
        <authorList>
            <person name="Diamond S."/>
            <person name="Andeer P.F."/>
            <person name="Li Z."/>
            <person name="Crits-Christoph A."/>
            <person name="Burstein D."/>
            <person name="Anantharaman K."/>
            <person name="Lane K.R."/>
            <person name="Thomas B.C."/>
            <person name="Pan C."/>
            <person name="Northen T.R."/>
            <person name="Banfield J.F."/>
        </authorList>
    </citation>
    <scope>NUCLEOTIDE SEQUENCE [LARGE SCALE GENOMIC DNA]</scope>
    <source>
        <strain evidence="7">NP_1</strain>
        <strain evidence="6">NP_2</strain>
    </source>
</reference>
<dbReference type="InterPro" id="IPR004113">
    <property type="entry name" value="FAD-bd_oxidored_4_C"/>
</dbReference>
<accession>A0A537LN41</accession>
<evidence type="ECO:0000256" key="1">
    <source>
        <dbReference type="ARBA" id="ARBA00001974"/>
    </source>
</evidence>